<feature type="compositionally biased region" description="Basic and acidic residues" evidence="1">
    <location>
        <begin position="455"/>
        <end position="469"/>
    </location>
</feature>
<gene>
    <name evidence="3" type="ORF">AK812_SmicGene42899</name>
</gene>
<comment type="caution">
    <text evidence="3">The sequence shown here is derived from an EMBL/GenBank/DDBJ whole genome shotgun (WGS) entry which is preliminary data.</text>
</comment>
<protein>
    <submittedName>
        <fullName evidence="3">Uncharacterized protein</fullName>
    </submittedName>
</protein>
<feature type="chain" id="PRO_5012209514" evidence="2">
    <location>
        <begin position="17"/>
        <end position="509"/>
    </location>
</feature>
<feature type="region of interest" description="Disordered" evidence="1">
    <location>
        <begin position="447"/>
        <end position="509"/>
    </location>
</feature>
<dbReference type="AlphaFoldDB" id="A0A1Q9C2E4"/>
<dbReference type="OrthoDB" id="446283at2759"/>
<feature type="compositionally biased region" description="Basic residues" evidence="1">
    <location>
        <begin position="494"/>
        <end position="509"/>
    </location>
</feature>
<feature type="signal peptide" evidence="2">
    <location>
        <begin position="1"/>
        <end position="16"/>
    </location>
</feature>
<accession>A0A1Q9C2E4</accession>
<evidence type="ECO:0000256" key="1">
    <source>
        <dbReference type="SAM" id="MobiDB-lite"/>
    </source>
</evidence>
<name>A0A1Q9C2E4_SYMMI</name>
<feature type="region of interest" description="Disordered" evidence="1">
    <location>
        <begin position="408"/>
        <end position="429"/>
    </location>
</feature>
<sequence length="509" mass="56946">MLFALWDILTTFKCDAGESVSAFCQDNSCSRLVASVTFWPPALPWSGALLTPFALPSGAGRRGLLWLQQRYRLADQGFDAAPICETLLQQFQATYRLDIDVRYVVFAPLSENLRYAETVLRIESTCELSPGNLLDWVRSRDEATRAHMIELIRQGWPQGESLSKVWSQHELSWLSPAAGSNKRLSADDSQTSGSPNKKKLRTAKTYQGLELGKRWNDNRGCDGPRGKLDACEVLKADDTVCRPKKHWQIGSRPPGECREDSVGATFAAGLGRSAVVLAAGRPLFGEDRRKRSTAAGMVAIIQTSPAQFPMILDTNIEHNKKSNMTELDPAVRSHTGSQVAVLHCNLRSLRLRDYGPQAVDAVEAAEAAEAEVEAIMKEEVLRRALLDPEGEARRRRVLARKSQSGRRRWNFAGRAARARSGDDRYREHEVDLESRRKLAFHARGRFRGSVEDQGDERQSGNMDKQREALKVQLAGRPVPALQERKRIRSERSPRKANHGGRRGRGFQPN</sequence>
<keyword evidence="4" id="KW-1185">Reference proteome</keyword>
<dbReference type="Proteomes" id="UP000186817">
    <property type="component" value="Unassembled WGS sequence"/>
</dbReference>
<organism evidence="3 4">
    <name type="scientific">Symbiodinium microadriaticum</name>
    <name type="common">Dinoflagellate</name>
    <name type="synonym">Zooxanthella microadriatica</name>
    <dbReference type="NCBI Taxonomy" id="2951"/>
    <lineage>
        <taxon>Eukaryota</taxon>
        <taxon>Sar</taxon>
        <taxon>Alveolata</taxon>
        <taxon>Dinophyceae</taxon>
        <taxon>Suessiales</taxon>
        <taxon>Symbiodiniaceae</taxon>
        <taxon>Symbiodinium</taxon>
    </lineage>
</organism>
<evidence type="ECO:0000313" key="3">
    <source>
        <dbReference type="EMBL" id="OLP77085.1"/>
    </source>
</evidence>
<dbReference type="EMBL" id="LSRX01001850">
    <property type="protein sequence ID" value="OLP77085.1"/>
    <property type="molecule type" value="Genomic_DNA"/>
</dbReference>
<evidence type="ECO:0000313" key="4">
    <source>
        <dbReference type="Proteomes" id="UP000186817"/>
    </source>
</evidence>
<proteinExistence type="predicted"/>
<feature type="region of interest" description="Disordered" evidence="1">
    <location>
        <begin position="180"/>
        <end position="200"/>
    </location>
</feature>
<evidence type="ECO:0000256" key="2">
    <source>
        <dbReference type="SAM" id="SignalP"/>
    </source>
</evidence>
<feature type="compositionally biased region" description="Basic and acidic residues" evidence="1">
    <location>
        <begin position="419"/>
        <end position="429"/>
    </location>
</feature>
<reference evidence="3 4" key="1">
    <citation type="submission" date="2016-02" db="EMBL/GenBank/DDBJ databases">
        <title>Genome analysis of coral dinoflagellate symbionts highlights evolutionary adaptations to a symbiotic lifestyle.</title>
        <authorList>
            <person name="Aranda M."/>
            <person name="Li Y."/>
            <person name="Liew Y.J."/>
            <person name="Baumgarten S."/>
            <person name="Simakov O."/>
            <person name="Wilson M."/>
            <person name="Piel J."/>
            <person name="Ashoor H."/>
            <person name="Bougouffa S."/>
            <person name="Bajic V.B."/>
            <person name="Ryu T."/>
            <person name="Ravasi T."/>
            <person name="Bayer T."/>
            <person name="Micklem G."/>
            <person name="Kim H."/>
            <person name="Bhak J."/>
            <person name="Lajeunesse T.C."/>
            <person name="Voolstra C.R."/>
        </authorList>
    </citation>
    <scope>NUCLEOTIDE SEQUENCE [LARGE SCALE GENOMIC DNA]</scope>
    <source>
        <strain evidence="3 4">CCMP2467</strain>
    </source>
</reference>
<keyword evidence="2" id="KW-0732">Signal</keyword>